<dbReference type="InterPro" id="IPR036812">
    <property type="entry name" value="NAD(P)_OxRdtase_dom_sf"/>
</dbReference>
<dbReference type="STRING" id="230819.A0A5C3KLD7"/>
<dbReference type="PRINTS" id="PR00069">
    <property type="entry name" value="ALDKETRDTASE"/>
</dbReference>
<proteinExistence type="inferred from homology"/>
<name>A0A5C3KLD7_COPMA</name>
<dbReference type="Pfam" id="PF00248">
    <property type="entry name" value="Aldo_ket_red"/>
    <property type="match status" value="1"/>
</dbReference>
<keyword evidence="2" id="KW-0521">NADP</keyword>
<dbReference type="InterPro" id="IPR023210">
    <property type="entry name" value="NADP_OxRdtase_dom"/>
</dbReference>
<dbReference type="PANTHER" id="PTHR43827">
    <property type="entry name" value="2,5-DIKETO-D-GLUCONIC ACID REDUCTASE"/>
    <property type="match status" value="1"/>
</dbReference>
<dbReference type="EMBL" id="ML210278">
    <property type="protein sequence ID" value="TFK21100.1"/>
    <property type="molecule type" value="Genomic_DNA"/>
</dbReference>
<dbReference type="Proteomes" id="UP000307440">
    <property type="component" value="Unassembled WGS sequence"/>
</dbReference>
<dbReference type="SUPFAM" id="SSF51430">
    <property type="entry name" value="NAD(P)-linked oxidoreductase"/>
    <property type="match status" value="1"/>
</dbReference>
<keyword evidence="6" id="KW-1185">Reference proteome</keyword>
<dbReference type="Gene3D" id="3.20.20.100">
    <property type="entry name" value="NADP-dependent oxidoreductase domain"/>
    <property type="match status" value="1"/>
</dbReference>
<dbReference type="PANTHER" id="PTHR43827:SF3">
    <property type="entry name" value="NADP-DEPENDENT OXIDOREDUCTASE DOMAIN-CONTAINING PROTEIN"/>
    <property type="match status" value="1"/>
</dbReference>
<dbReference type="AlphaFoldDB" id="A0A5C3KLD7"/>
<dbReference type="CDD" id="cd19071">
    <property type="entry name" value="AKR_AKR1-5-like"/>
    <property type="match status" value="1"/>
</dbReference>
<organism evidence="5 6">
    <name type="scientific">Coprinopsis marcescibilis</name>
    <name type="common">Agaric fungus</name>
    <name type="synonym">Psathyrella marcescibilis</name>
    <dbReference type="NCBI Taxonomy" id="230819"/>
    <lineage>
        <taxon>Eukaryota</taxon>
        <taxon>Fungi</taxon>
        <taxon>Dikarya</taxon>
        <taxon>Basidiomycota</taxon>
        <taxon>Agaricomycotina</taxon>
        <taxon>Agaricomycetes</taxon>
        <taxon>Agaricomycetidae</taxon>
        <taxon>Agaricales</taxon>
        <taxon>Agaricineae</taxon>
        <taxon>Psathyrellaceae</taxon>
        <taxon>Coprinopsis</taxon>
    </lineage>
</organism>
<dbReference type="InterPro" id="IPR020471">
    <property type="entry name" value="AKR"/>
</dbReference>
<sequence>MSSLQLPRIIYGTAWKKERTKALVISAVLQGFRAIDTACQPKHYREDLVGAGLQELYEKHGIQREDIWLQTKFTSLAGQDAAKPLPYNPSSPVSAQVASSLETSLANLQTTYLDSYILHSPLPTLDATLEAWRTLAKFQDEGKAKLIGVSNTYDVRVLEALDEVRKVQVVQNRWYQGNHWDKDVVAYCRLNGIMYQSFWTLSGSPELLSHPSLLAISDTNGITPEQTLYRLAQLAGITPLSGTTNPEHMKQDLEVKNVELKGNGIEKELESVKAFIAPQ</sequence>
<dbReference type="GO" id="GO:0016616">
    <property type="term" value="F:oxidoreductase activity, acting on the CH-OH group of donors, NAD or NADP as acceptor"/>
    <property type="evidence" value="ECO:0007669"/>
    <property type="project" value="UniProtKB-ARBA"/>
</dbReference>
<keyword evidence="3" id="KW-0560">Oxidoreductase</keyword>
<dbReference type="OrthoDB" id="5357513at2759"/>
<protein>
    <submittedName>
        <fullName evidence="5">Aldo/keto reductase</fullName>
    </submittedName>
</protein>
<accession>A0A5C3KLD7</accession>
<evidence type="ECO:0000313" key="5">
    <source>
        <dbReference type="EMBL" id="TFK21100.1"/>
    </source>
</evidence>
<reference evidence="5 6" key="1">
    <citation type="journal article" date="2019" name="Nat. Ecol. Evol.">
        <title>Megaphylogeny resolves global patterns of mushroom evolution.</title>
        <authorList>
            <person name="Varga T."/>
            <person name="Krizsan K."/>
            <person name="Foldi C."/>
            <person name="Dima B."/>
            <person name="Sanchez-Garcia M."/>
            <person name="Sanchez-Ramirez S."/>
            <person name="Szollosi G.J."/>
            <person name="Szarkandi J.G."/>
            <person name="Papp V."/>
            <person name="Albert L."/>
            <person name="Andreopoulos W."/>
            <person name="Angelini C."/>
            <person name="Antonin V."/>
            <person name="Barry K.W."/>
            <person name="Bougher N.L."/>
            <person name="Buchanan P."/>
            <person name="Buyck B."/>
            <person name="Bense V."/>
            <person name="Catcheside P."/>
            <person name="Chovatia M."/>
            <person name="Cooper J."/>
            <person name="Damon W."/>
            <person name="Desjardin D."/>
            <person name="Finy P."/>
            <person name="Geml J."/>
            <person name="Haridas S."/>
            <person name="Hughes K."/>
            <person name="Justo A."/>
            <person name="Karasinski D."/>
            <person name="Kautmanova I."/>
            <person name="Kiss B."/>
            <person name="Kocsube S."/>
            <person name="Kotiranta H."/>
            <person name="LaButti K.M."/>
            <person name="Lechner B.E."/>
            <person name="Liimatainen K."/>
            <person name="Lipzen A."/>
            <person name="Lukacs Z."/>
            <person name="Mihaltcheva S."/>
            <person name="Morgado L.N."/>
            <person name="Niskanen T."/>
            <person name="Noordeloos M.E."/>
            <person name="Ohm R.A."/>
            <person name="Ortiz-Santana B."/>
            <person name="Ovrebo C."/>
            <person name="Racz N."/>
            <person name="Riley R."/>
            <person name="Savchenko A."/>
            <person name="Shiryaev A."/>
            <person name="Soop K."/>
            <person name="Spirin V."/>
            <person name="Szebenyi C."/>
            <person name="Tomsovsky M."/>
            <person name="Tulloss R.E."/>
            <person name="Uehling J."/>
            <person name="Grigoriev I.V."/>
            <person name="Vagvolgyi C."/>
            <person name="Papp T."/>
            <person name="Martin F.M."/>
            <person name="Miettinen O."/>
            <person name="Hibbett D.S."/>
            <person name="Nagy L.G."/>
        </authorList>
    </citation>
    <scope>NUCLEOTIDE SEQUENCE [LARGE SCALE GENOMIC DNA]</scope>
    <source>
        <strain evidence="5 6">CBS 121175</strain>
    </source>
</reference>
<evidence type="ECO:0000259" key="4">
    <source>
        <dbReference type="Pfam" id="PF00248"/>
    </source>
</evidence>
<evidence type="ECO:0000256" key="1">
    <source>
        <dbReference type="ARBA" id="ARBA00007905"/>
    </source>
</evidence>
<comment type="similarity">
    <text evidence="1">Belongs to the aldo/keto reductase family.</text>
</comment>
<feature type="domain" description="NADP-dependent oxidoreductase" evidence="4">
    <location>
        <begin position="15"/>
        <end position="260"/>
    </location>
</feature>
<evidence type="ECO:0000256" key="2">
    <source>
        <dbReference type="ARBA" id="ARBA00022857"/>
    </source>
</evidence>
<evidence type="ECO:0000256" key="3">
    <source>
        <dbReference type="ARBA" id="ARBA00023002"/>
    </source>
</evidence>
<gene>
    <name evidence="5" type="ORF">FA15DRAFT_672880</name>
</gene>
<evidence type="ECO:0000313" key="6">
    <source>
        <dbReference type="Proteomes" id="UP000307440"/>
    </source>
</evidence>